<evidence type="ECO:0000313" key="5">
    <source>
        <dbReference type="EMBL" id="CUE99784.1"/>
    </source>
</evidence>
<feature type="signal peptide" evidence="3">
    <location>
        <begin position="1"/>
        <end position="24"/>
    </location>
</feature>
<feature type="chain" id="PRO_5006621384" evidence="3">
    <location>
        <begin position="25"/>
        <end position="373"/>
    </location>
</feature>
<evidence type="ECO:0000313" key="6">
    <source>
        <dbReference type="Proteomes" id="UP000051952"/>
    </source>
</evidence>
<keyword evidence="2" id="KW-0378">Hydrolase</keyword>
<organism evidence="5 6">
    <name type="scientific">Bodo saltans</name>
    <name type="common">Flagellated protozoan</name>
    <dbReference type="NCBI Taxonomy" id="75058"/>
    <lineage>
        <taxon>Eukaryota</taxon>
        <taxon>Discoba</taxon>
        <taxon>Euglenozoa</taxon>
        <taxon>Kinetoplastea</taxon>
        <taxon>Metakinetoplastina</taxon>
        <taxon>Eubodonida</taxon>
        <taxon>Bodonidae</taxon>
        <taxon>Bodo</taxon>
    </lineage>
</organism>
<feature type="domain" description="Calcineurin-like phosphoesterase" evidence="4">
    <location>
        <begin position="36"/>
        <end position="259"/>
    </location>
</feature>
<dbReference type="PANTHER" id="PTHR10161">
    <property type="entry name" value="TARTRATE-RESISTANT ACID PHOSPHATASE TYPE 5"/>
    <property type="match status" value="1"/>
</dbReference>
<dbReference type="SUPFAM" id="SSF56300">
    <property type="entry name" value="Metallo-dependent phosphatases"/>
    <property type="match status" value="1"/>
</dbReference>
<dbReference type="PANTHER" id="PTHR10161:SF14">
    <property type="entry name" value="TARTRATE-RESISTANT ACID PHOSPHATASE TYPE 5"/>
    <property type="match status" value="1"/>
</dbReference>
<proteinExistence type="predicted"/>
<evidence type="ECO:0000256" key="2">
    <source>
        <dbReference type="ARBA" id="ARBA00022801"/>
    </source>
</evidence>
<dbReference type="AlphaFoldDB" id="A0A0S4IP66"/>
<dbReference type="GO" id="GO:0016787">
    <property type="term" value="F:hydrolase activity"/>
    <property type="evidence" value="ECO:0007669"/>
    <property type="project" value="UniProtKB-KW"/>
</dbReference>
<dbReference type="Pfam" id="PF00149">
    <property type="entry name" value="Metallophos"/>
    <property type="match status" value="1"/>
</dbReference>
<dbReference type="EMBL" id="CYKH01000223">
    <property type="protein sequence ID" value="CUE99784.1"/>
    <property type="molecule type" value="Genomic_DNA"/>
</dbReference>
<evidence type="ECO:0000256" key="1">
    <source>
        <dbReference type="ARBA" id="ARBA00022729"/>
    </source>
</evidence>
<protein>
    <submittedName>
        <fullName evidence="5">Acid phosphatase, putative</fullName>
    </submittedName>
</protein>
<dbReference type="InterPro" id="IPR004843">
    <property type="entry name" value="Calcineurin-like_PHP"/>
</dbReference>
<dbReference type="InterPro" id="IPR029052">
    <property type="entry name" value="Metallo-depent_PP-like"/>
</dbReference>
<sequence length="373" mass="41128">MRSSTVVIIAPLLLLLSASNFVTANSPPPPTQSFSFVSIGDWGCVPIGGYYVNDELTVAKQFAKTAEELNARFVLNTGDNFYYCGVHNKSDAMWDSTYENVFTEPSTMVPWYNTLGNHDYGYPGSAEAQIEYTSPNHNRWNLPDRYYYKRLEFPGEVNISLLVLDASPCQSEYTSSDPAGWDPCGSVIPACPGCTFHQNVIKQNCSVQLAWMNEILATIPEDDWKVAMIHAPAQSIDNEDFVAPLRAAKFELFLNGHVHLLAHYNMDHQGTYITTGAGCMVRIPEAPTTTTAPSGTSKTAKEAEPLVMPPVKWVPSSCTGHQKGHSCQIVYQQEIAGYTGHTFSADFSTLTTTFYDYTGAVLYQTTTAKSDTL</sequence>
<keyword evidence="1 3" id="KW-0732">Signal</keyword>
<dbReference type="Gene3D" id="3.60.21.10">
    <property type="match status" value="1"/>
</dbReference>
<gene>
    <name evidence="5" type="ORF">BSAL_58075</name>
</gene>
<dbReference type="Proteomes" id="UP000051952">
    <property type="component" value="Unassembled WGS sequence"/>
</dbReference>
<reference evidence="6" key="1">
    <citation type="submission" date="2015-09" db="EMBL/GenBank/DDBJ databases">
        <authorList>
            <consortium name="Pathogen Informatics"/>
        </authorList>
    </citation>
    <scope>NUCLEOTIDE SEQUENCE [LARGE SCALE GENOMIC DNA]</scope>
    <source>
        <strain evidence="6">Lake Konstanz</strain>
    </source>
</reference>
<dbReference type="OrthoDB" id="10264258at2759"/>
<dbReference type="InterPro" id="IPR051558">
    <property type="entry name" value="Metallophosphoesterase_PAP"/>
</dbReference>
<keyword evidence="6" id="KW-1185">Reference proteome</keyword>
<dbReference type="OMA" id="HFQYLIF"/>
<name>A0A0S4IP66_BODSA</name>
<evidence type="ECO:0000259" key="4">
    <source>
        <dbReference type="Pfam" id="PF00149"/>
    </source>
</evidence>
<dbReference type="VEuPathDB" id="TriTrypDB:BSAL_58075"/>
<accession>A0A0S4IP66</accession>
<evidence type="ECO:0000256" key="3">
    <source>
        <dbReference type="SAM" id="SignalP"/>
    </source>
</evidence>